<dbReference type="Gene3D" id="3.40.50.300">
    <property type="entry name" value="P-loop containing nucleotide triphosphate hydrolases"/>
    <property type="match status" value="2"/>
</dbReference>
<dbReference type="PROSITE" id="PS51192">
    <property type="entry name" value="HELICASE_ATP_BIND_1"/>
    <property type="match status" value="1"/>
</dbReference>
<dbReference type="PROSITE" id="PS51194">
    <property type="entry name" value="HELICASE_CTER"/>
    <property type="match status" value="1"/>
</dbReference>
<dbReference type="InterPro" id="IPR001650">
    <property type="entry name" value="Helicase_C-like"/>
</dbReference>
<dbReference type="SMART" id="SM00490">
    <property type="entry name" value="HELICc"/>
    <property type="match status" value="1"/>
</dbReference>
<dbReference type="AlphaFoldDB" id="A0AAW8SRF8"/>
<dbReference type="GO" id="GO:0006270">
    <property type="term" value="P:DNA replication initiation"/>
    <property type="evidence" value="ECO:0007669"/>
    <property type="project" value="TreeGrafter"/>
</dbReference>
<evidence type="ECO:0000256" key="3">
    <source>
        <dbReference type="ARBA" id="ARBA00023125"/>
    </source>
</evidence>
<keyword evidence="6" id="KW-0378">Hydrolase</keyword>
<dbReference type="EMBL" id="JARPXM010000003">
    <property type="protein sequence ID" value="MDT2537440.1"/>
    <property type="molecule type" value="Genomic_DNA"/>
</dbReference>
<dbReference type="Pfam" id="PF00271">
    <property type="entry name" value="Helicase_C"/>
    <property type="match status" value="1"/>
</dbReference>
<reference evidence="6" key="1">
    <citation type="submission" date="2023-03" db="EMBL/GenBank/DDBJ databases">
        <authorList>
            <person name="Shen W."/>
            <person name="Cai J."/>
        </authorList>
    </citation>
    <scope>NUCLEOTIDE SEQUENCE</scope>
    <source>
        <strain evidence="6">B646-2</strain>
    </source>
</reference>
<dbReference type="GO" id="GO:0003677">
    <property type="term" value="F:DNA binding"/>
    <property type="evidence" value="ECO:0007669"/>
    <property type="project" value="UniProtKB-KW"/>
</dbReference>
<dbReference type="GO" id="GO:0006310">
    <property type="term" value="P:DNA recombination"/>
    <property type="evidence" value="ECO:0007669"/>
    <property type="project" value="TreeGrafter"/>
</dbReference>
<dbReference type="GO" id="GO:0043138">
    <property type="term" value="F:3'-5' DNA helicase activity"/>
    <property type="evidence" value="ECO:0007669"/>
    <property type="project" value="TreeGrafter"/>
</dbReference>
<keyword evidence="1" id="KW-0547">Nucleotide-binding</keyword>
<keyword evidence="3" id="KW-0238">DNA-binding</keyword>
<dbReference type="SMART" id="SM00487">
    <property type="entry name" value="DEXDc"/>
    <property type="match status" value="1"/>
</dbReference>
<keyword evidence="2" id="KW-0067">ATP-binding</keyword>
<name>A0AAW8SRF8_9ENTE</name>
<dbReference type="Proteomes" id="UP001249240">
    <property type="component" value="Unassembled WGS sequence"/>
</dbReference>
<feature type="domain" description="Helicase C-terminal" evidence="5">
    <location>
        <begin position="289"/>
        <end position="434"/>
    </location>
</feature>
<dbReference type="GO" id="GO:0006302">
    <property type="term" value="P:double-strand break repair"/>
    <property type="evidence" value="ECO:0007669"/>
    <property type="project" value="TreeGrafter"/>
</dbReference>
<evidence type="ECO:0000256" key="1">
    <source>
        <dbReference type="ARBA" id="ARBA00022741"/>
    </source>
</evidence>
<dbReference type="GO" id="GO:0016787">
    <property type="term" value="F:hydrolase activity"/>
    <property type="evidence" value="ECO:0007669"/>
    <property type="project" value="InterPro"/>
</dbReference>
<dbReference type="InterPro" id="IPR027417">
    <property type="entry name" value="P-loop_NTPase"/>
</dbReference>
<dbReference type="RefSeq" id="WP_010746728.1">
    <property type="nucleotide sequence ID" value="NZ_BTSP01000005.1"/>
</dbReference>
<dbReference type="GO" id="GO:0005524">
    <property type="term" value="F:ATP binding"/>
    <property type="evidence" value="ECO:0007669"/>
    <property type="project" value="UniProtKB-KW"/>
</dbReference>
<evidence type="ECO:0000313" key="6">
    <source>
        <dbReference type="EMBL" id="MDT2537440.1"/>
    </source>
</evidence>
<feature type="domain" description="Helicase ATP-binding" evidence="4">
    <location>
        <begin position="106"/>
        <end position="257"/>
    </location>
</feature>
<keyword evidence="6" id="KW-0347">Helicase</keyword>
<dbReference type="PANTHER" id="PTHR30580">
    <property type="entry name" value="PRIMOSOMAL PROTEIN N"/>
    <property type="match status" value="1"/>
</dbReference>
<gene>
    <name evidence="6" type="ORF">P7D78_04840</name>
</gene>
<dbReference type="PANTHER" id="PTHR30580:SF1">
    <property type="entry name" value="COMF OPERON PROTEIN 1"/>
    <property type="match status" value="1"/>
</dbReference>
<accession>A0AAW8SRF8</accession>
<dbReference type="InterPro" id="IPR006935">
    <property type="entry name" value="Helicase/UvrB_N"/>
</dbReference>
<dbReference type="SUPFAM" id="SSF52540">
    <property type="entry name" value="P-loop containing nucleoside triphosphate hydrolases"/>
    <property type="match status" value="1"/>
</dbReference>
<comment type="caution">
    <text evidence="6">The sequence shown here is derived from an EMBL/GenBank/DDBJ whole genome shotgun (WGS) entry which is preliminary data.</text>
</comment>
<dbReference type="Pfam" id="PF04851">
    <property type="entry name" value="ResIII"/>
    <property type="match status" value="1"/>
</dbReference>
<proteinExistence type="predicted"/>
<dbReference type="InterPro" id="IPR014001">
    <property type="entry name" value="Helicase_ATP-bd"/>
</dbReference>
<organism evidence="6 7">
    <name type="scientific">Enterococcus raffinosus</name>
    <dbReference type="NCBI Taxonomy" id="71452"/>
    <lineage>
        <taxon>Bacteria</taxon>
        <taxon>Bacillati</taxon>
        <taxon>Bacillota</taxon>
        <taxon>Bacilli</taxon>
        <taxon>Lactobacillales</taxon>
        <taxon>Enterococcaceae</taxon>
        <taxon>Enterococcus</taxon>
    </lineage>
</organism>
<protein>
    <submittedName>
        <fullName evidence="6">DEAD/DEAH box helicase family protein</fullName>
    </submittedName>
</protein>
<evidence type="ECO:0000259" key="4">
    <source>
        <dbReference type="PROSITE" id="PS51192"/>
    </source>
</evidence>
<evidence type="ECO:0000256" key="2">
    <source>
        <dbReference type="ARBA" id="ARBA00022840"/>
    </source>
</evidence>
<evidence type="ECO:0000259" key="5">
    <source>
        <dbReference type="PROSITE" id="PS51194"/>
    </source>
</evidence>
<sequence length="434" mass="50079">MVITGQHLLRREWEAFYPNINLKAAEKRPAMKESEEGWMCQRCGEVSQEKIPANFFYCPHCLVLGRVDSRSFLYYFPVKKLPARKIMLVWTGELSSAQRKIAEKLLEDQASANTFLLWAVTGAGKTEILFLLLKVSLEQGKRVAVASPRIDVCNELYIRFCHAFPKEKISLFHGEERKDNGDAFVVCTVHQLLRYHDYFDLVIVDEVDAFPYSSDSLLKRAVNNAQKKEGNRIYLSATPDEQLKKEVDHFYYLPARYHRRKLPVPKLFFSWRLEKYLSKGKLPKNIMVKIAELLEKNNVLLFCPNIPLLAKMANFIQNTFSNIKLTTVYSQDKERLIKVENMRDGKYQLLLTTTILERGVTFEKVSVIVLQASHRVFNKSALVQIAGRADRKGQYTKAEVLFISSEVTISIRKAIVEIEENNRQAFKEGLIDAL</sequence>
<evidence type="ECO:0000313" key="7">
    <source>
        <dbReference type="Proteomes" id="UP001249240"/>
    </source>
</evidence>